<dbReference type="InterPro" id="IPR043128">
    <property type="entry name" value="Rev_trsase/Diguanyl_cyclase"/>
</dbReference>
<dbReference type="GO" id="GO:0006508">
    <property type="term" value="P:proteolysis"/>
    <property type="evidence" value="ECO:0007669"/>
    <property type="project" value="UniProtKB-KW"/>
</dbReference>
<dbReference type="EC" id="2.7.7.49" evidence="1"/>
<dbReference type="InterPro" id="IPR001584">
    <property type="entry name" value="Integrase_cat-core"/>
</dbReference>
<dbReference type="PROSITE" id="PS50994">
    <property type="entry name" value="INTEGRASE"/>
    <property type="match status" value="1"/>
</dbReference>
<reference evidence="11 12" key="1">
    <citation type="submission" date="2013-09" db="EMBL/GenBank/DDBJ databases">
        <title>Corchorus capsularis genome sequencing.</title>
        <authorList>
            <person name="Alam M."/>
            <person name="Haque M.S."/>
            <person name="Islam M.S."/>
            <person name="Emdad E.M."/>
            <person name="Islam M.M."/>
            <person name="Ahmed B."/>
            <person name="Halim A."/>
            <person name="Hossen Q.M.M."/>
            <person name="Hossain M.Z."/>
            <person name="Ahmed R."/>
            <person name="Khan M.M."/>
            <person name="Islam R."/>
            <person name="Rashid M.M."/>
            <person name="Khan S.A."/>
            <person name="Rahman M.S."/>
            <person name="Alam M."/>
        </authorList>
    </citation>
    <scope>NUCLEOTIDE SEQUENCE [LARGE SCALE GENOMIC DNA]</scope>
    <source>
        <strain evidence="12">cv. CVL-1</strain>
        <tissue evidence="11">Whole seedling</tissue>
    </source>
</reference>
<dbReference type="PROSITE" id="PS50878">
    <property type="entry name" value="RT_POL"/>
    <property type="match status" value="1"/>
</dbReference>
<keyword evidence="6" id="KW-0255">Endonuclease</keyword>
<dbReference type="InterPro" id="IPR036397">
    <property type="entry name" value="RNaseH_sf"/>
</dbReference>
<feature type="domain" description="Reverse transcriptase" evidence="9">
    <location>
        <begin position="218"/>
        <end position="397"/>
    </location>
</feature>
<dbReference type="Gene3D" id="3.30.420.10">
    <property type="entry name" value="Ribonuclease H-like superfamily/Ribonuclease H"/>
    <property type="match status" value="1"/>
</dbReference>
<accession>A0A1R3IPP1</accession>
<evidence type="ECO:0000313" key="12">
    <source>
        <dbReference type="Proteomes" id="UP000188268"/>
    </source>
</evidence>
<name>A0A1R3IPP1_COCAP</name>
<dbReference type="AlphaFoldDB" id="A0A1R3IPP1"/>
<dbReference type="EMBL" id="AWWV01009718">
    <property type="protein sequence ID" value="OMO84555.1"/>
    <property type="molecule type" value="Genomic_DNA"/>
</dbReference>
<dbReference type="InterPro" id="IPR012337">
    <property type="entry name" value="RNaseH-like_sf"/>
</dbReference>
<organism evidence="11 12">
    <name type="scientific">Corchorus capsularis</name>
    <name type="common">Jute</name>
    <dbReference type="NCBI Taxonomy" id="210143"/>
    <lineage>
        <taxon>Eukaryota</taxon>
        <taxon>Viridiplantae</taxon>
        <taxon>Streptophyta</taxon>
        <taxon>Embryophyta</taxon>
        <taxon>Tracheophyta</taxon>
        <taxon>Spermatophyta</taxon>
        <taxon>Magnoliopsida</taxon>
        <taxon>eudicotyledons</taxon>
        <taxon>Gunneridae</taxon>
        <taxon>Pentapetalae</taxon>
        <taxon>rosids</taxon>
        <taxon>malvids</taxon>
        <taxon>Malvales</taxon>
        <taxon>Malvaceae</taxon>
        <taxon>Grewioideae</taxon>
        <taxon>Apeibeae</taxon>
        <taxon>Corchorus</taxon>
    </lineage>
</organism>
<keyword evidence="8 11" id="KW-0695">RNA-directed DNA polymerase</keyword>
<evidence type="ECO:0000256" key="3">
    <source>
        <dbReference type="ARBA" id="ARBA00022679"/>
    </source>
</evidence>
<evidence type="ECO:0000256" key="8">
    <source>
        <dbReference type="ARBA" id="ARBA00022918"/>
    </source>
</evidence>
<keyword evidence="5" id="KW-0540">Nuclease</keyword>
<dbReference type="SUPFAM" id="SSF50630">
    <property type="entry name" value="Acid proteases"/>
    <property type="match status" value="1"/>
</dbReference>
<dbReference type="Gene3D" id="2.40.70.10">
    <property type="entry name" value="Acid Proteases"/>
    <property type="match status" value="1"/>
</dbReference>
<dbReference type="PANTHER" id="PTHR37984">
    <property type="entry name" value="PROTEIN CBG26694"/>
    <property type="match status" value="1"/>
</dbReference>
<dbReference type="InterPro" id="IPR043502">
    <property type="entry name" value="DNA/RNA_pol_sf"/>
</dbReference>
<feature type="domain" description="Integrase catalytic" evidence="10">
    <location>
        <begin position="618"/>
        <end position="779"/>
    </location>
</feature>
<dbReference type="GO" id="GO:0004519">
    <property type="term" value="F:endonuclease activity"/>
    <property type="evidence" value="ECO:0007669"/>
    <property type="project" value="UniProtKB-KW"/>
</dbReference>
<dbReference type="CDD" id="cd01647">
    <property type="entry name" value="RT_LTR"/>
    <property type="match status" value="1"/>
</dbReference>
<dbReference type="OMA" id="HRIASCI"/>
<dbReference type="InterPro" id="IPR041373">
    <property type="entry name" value="RT_RNaseH"/>
</dbReference>
<dbReference type="Pfam" id="PF17921">
    <property type="entry name" value="Integrase_H2C2"/>
    <property type="match status" value="1"/>
</dbReference>
<comment type="caution">
    <text evidence="11">The sequence shown here is derived from an EMBL/GenBank/DDBJ whole genome shotgun (WGS) entry which is preliminary data.</text>
</comment>
<dbReference type="InterPro" id="IPR000477">
    <property type="entry name" value="RT_dom"/>
</dbReference>
<dbReference type="Gramene" id="OMO84555">
    <property type="protein sequence ID" value="OMO84555"/>
    <property type="gene ID" value="CCACVL1_10764"/>
</dbReference>
<keyword evidence="7" id="KW-0378">Hydrolase</keyword>
<dbReference type="GO" id="GO:0003676">
    <property type="term" value="F:nucleic acid binding"/>
    <property type="evidence" value="ECO:0007669"/>
    <property type="project" value="InterPro"/>
</dbReference>
<evidence type="ECO:0000256" key="6">
    <source>
        <dbReference type="ARBA" id="ARBA00022759"/>
    </source>
</evidence>
<keyword evidence="2" id="KW-0645">Protease</keyword>
<proteinExistence type="predicted"/>
<dbReference type="Gene3D" id="3.10.10.10">
    <property type="entry name" value="HIV Type 1 Reverse Transcriptase, subunit A, domain 1"/>
    <property type="match status" value="1"/>
</dbReference>
<dbReference type="Gene3D" id="1.10.340.70">
    <property type="match status" value="1"/>
</dbReference>
<dbReference type="Pfam" id="PF08284">
    <property type="entry name" value="RVP_2"/>
    <property type="match status" value="1"/>
</dbReference>
<dbReference type="FunFam" id="3.10.10.10:FF:000007">
    <property type="entry name" value="Retrovirus-related Pol polyprotein from transposon 17.6-like Protein"/>
    <property type="match status" value="1"/>
</dbReference>
<dbReference type="InterPro" id="IPR041588">
    <property type="entry name" value="Integrase_H2C2"/>
</dbReference>
<dbReference type="InterPro" id="IPR021109">
    <property type="entry name" value="Peptidase_aspartic_dom_sf"/>
</dbReference>
<dbReference type="Pfam" id="PF17917">
    <property type="entry name" value="RT_RNaseH"/>
    <property type="match status" value="1"/>
</dbReference>
<dbReference type="CDD" id="cd00303">
    <property type="entry name" value="retropepsin_like"/>
    <property type="match status" value="1"/>
</dbReference>
<dbReference type="SUPFAM" id="SSF53098">
    <property type="entry name" value="Ribonuclease H-like"/>
    <property type="match status" value="1"/>
</dbReference>
<dbReference type="InterPro" id="IPR050951">
    <property type="entry name" value="Retrovirus_Pol_polyprotein"/>
</dbReference>
<evidence type="ECO:0000313" key="11">
    <source>
        <dbReference type="EMBL" id="OMO84555.1"/>
    </source>
</evidence>
<protein>
    <recommendedName>
        <fullName evidence="1">RNA-directed DNA polymerase</fullName>
        <ecNumber evidence="1">2.7.7.49</ecNumber>
    </recommendedName>
</protein>
<evidence type="ECO:0000256" key="7">
    <source>
        <dbReference type="ARBA" id="ARBA00022801"/>
    </source>
</evidence>
<dbReference type="STRING" id="210143.A0A1R3IPP1"/>
<dbReference type="GO" id="GO:0015074">
    <property type="term" value="P:DNA integration"/>
    <property type="evidence" value="ECO:0007669"/>
    <property type="project" value="InterPro"/>
</dbReference>
<dbReference type="OrthoDB" id="1002229at2759"/>
<evidence type="ECO:0000259" key="10">
    <source>
        <dbReference type="PROSITE" id="PS50994"/>
    </source>
</evidence>
<dbReference type="FunFam" id="3.30.70.270:FF:000020">
    <property type="entry name" value="Transposon Tf2-6 polyprotein-like Protein"/>
    <property type="match status" value="1"/>
</dbReference>
<dbReference type="PANTHER" id="PTHR37984:SF5">
    <property type="entry name" value="PROTEIN NYNRIN-LIKE"/>
    <property type="match status" value="1"/>
</dbReference>
<dbReference type="CDD" id="cd09274">
    <property type="entry name" value="RNase_HI_RT_Ty3"/>
    <property type="match status" value="1"/>
</dbReference>
<evidence type="ECO:0000256" key="2">
    <source>
        <dbReference type="ARBA" id="ARBA00022670"/>
    </source>
</evidence>
<evidence type="ECO:0000259" key="9">
    <source>
        <dbReference type="PROSITE" id="PS50878"/>
    </source>
</evidence>
<dbReference type="Pfam" id="PF00078">
    <property type="entry name" value="RVT_1"/>
    <property type="match status" value="1"/>
</dbReference>
<dbReference type="GO" id="GO:0003964">
    <property type="term" value="F:RNA-directed DNA polymerase activity"/>
    <property type="evidence" value="ECO:0007669"/>
    <property type="project" value="UniProtKB-KW"/>
</dbReference>
<evidence type="ECO:0000256" key="5">
    <source>
        <dbReference type="ARBA" id="ARBA00022722"/>
    </source>
</evidence>
<keyword evidence="12" id="KW-1185">Reference proteome</keyword>
<evidence type="ECO:0000256" key="1">
    <source>
        <dbReference type="ARBA" id="ARBA00012493"/>
    </source>
</evidence>
<dbReference type="Proteomes" id="UP000188268">
    <property type="component" value="Unassembled WGS sequence"/>
</dbReference>
<dbReference type="Gene3D" id="3.30.70.270">
    <property type="match status" value="2"/>
</dbReference>
<dbReference type="GO" id="GO:0008233">
    <property type="term" value="F:peptidase activity"/>
    <property type="evidence" value="ECO:0007669"/>
    <property type="project" value="UniProtKB-KW"/>
</dbReference>
<keyword evidence="3" id="KW-0808">Transferase</keyword>
<gene>
    <name evidence="11" type="ORF">CCACVL1_10764</name>
</gene>
<dbReference type="SUPFAM" id="SSF56672">
    <property type="entry name" value="DNA/RNA polymerases"/>
    <property type="match status" value="1"/>
</dbReference>
<evidence type="ECO:0000256" key="4">
    <source>
        <dbReference type="ARBA" id="ARBA00022695"/>
    </source>
</evidence>
<keyword evidence="4" id="KW-0548">Nucleotidyltransferase</keyword>
<sequence>MLVDSGSTHNFLDCNVAKSLKLPYQKGFKKKVIIANGEAVCTAGYCKSVEWEVQGVKFCTNFFILPLHGCDAVLGVQWLVTLGPILWDFSLLTMQFELDGVWRKIQGIQQGHIELENEKRALKSLYSICAKKGPQPSALMIAASPVAELKGAEEMQPQIQAILVEFEELFGVPQGLPPKRLQDHRIPLTDESKAIKVRPYRYPSIQKDELERMIKEMLAAGIIRNNSSSFASPVVMVKKKDGSWRLCVDYRQLNDITIKDKFPIPLVEELLDELVAARWFSKLDWRSGYHQIRMDECDVHKTAFRTHEGHYEFLVMPFGLTNAPATFQSLMNSIFKPYLRKFVLVFFDDILVYSATFEEHVNHLKTVFEILQSNQLFVKKSKCDFAAKEVEYLGQVISNGEVYMDKKKVESILDWPRPKSIRELRGFLGLSGYYRRFIKSYGVLARPLTNLLKKDAFKWGEEADEAFKQLKEGIPIAYFSKGLSPKHQSMSVYDKEMLAVLFAVKKWNSYLLGRHFVIKTDHQSLRFLSSQQATTPAQQKWIAKMMGYSYDVIYRIGATNTVADVLSRKPTDGEGKLVVGNQAELRKELLGYLHNSVVGCHSGINATTSRITSVLYWKGLRKDVKEDISMDFIEGLPKYFGKDTILVVVDRLSKSAHFLALSHPFSAISIAQIFMENVYKLHGMPQSIVSDRDKIFVSKFWQELFKQLGSSLKLSTAYHPQTDGQTEVVNRCLESYLRCMCHESPKEWSKWLHLAEWWYNTTFHSSIQTTPYEAMYGQSPPLHQPYLAGESNVEVLDRSLKARENAIRMLKFYLEMAQNRMKSLADKSRIGKEFDVEIEFL</sequence>